<feature type="transmembrane region" description="Helical" evidence="1">
    <location>
        <begin position="23"/>
        <end position="44"/>
    </location>
</feature>
<evidence type="ECO:0000313" key="2">
    <source>
        <dbReference type="EMBL" id="GGH70906.1"/>
    </source>
</evidence>
<sequence>MIFGSTYSGHVKTQNHQWVESKVVAFFIPIAIPSSFLVTEVTVAGRRGIELNIVPVSVTAILLRAIVTVIAFFAVAASAANVTNLPWLIPVALASLVAFYYAWFVYGKTQPEEMLVREAFYRTTGFSVLPEWLRNAQLTSFYSSLYQHYQQNLKDREISSLDENALYRLLAFRSVERIWHKRQEPHADVALAQELLLPGFTFVKK</sequence>
<keyword evidence="3" id="KW-1185">Reference proteome</keyword>
<gene>
    <name evidence="2" type="ORF">GCM10011379_29680</name>
</gene>
<evidence type="ECO:0000313" key="3">
    <source>
        <dbReference type="Proteomes" id="UP000627292"/>
    </source>
</evidence>
<keyword evidence="1" id="KW-0812">Transmembrane</keyword>
<dbReference type="Proteomes" id="UP000627292">
    <property type="component" value="Unassembled WGS sequence"/>
</dbReference>
<dbReference type="AlphaFoldDB" id="A0A917J053"/>
<protein>
    <submittedName>
        <fullName evidence="2">Uncharacterized protein</fullName>
    </submittedName>
</protein>
<reference evidence="2" key="1">
    <citation type="journal article" date="2014" name="Int. J. Syst. Evol. Microbiol.">
        <title>Complete genome sequence of Corynebacterium casei LMG S-19264T (=DSM 44701T), isolated from a smear-ripened cheese.</title>
        <authorList>
            <consortium name="US DOE Joint Genome Institute (JGI-PGF)"/>
            <person name="Walter F."/>
            <person name="Albersmeier A."/>
            <person name="Kalinowski J."/>
            <person name="Ruckert C."/>
        </authorList>
    </citation>
    <scope>NUCLEOTIDE SEQUENCE</scope>
    <source>
        <strain evidence="2">CGMCC 1.15290</strain>
    </source>
</reference>
<keyword evidence="1" id="KW-1133">Transmembrane helix</keyword>
<reference evidence="2" key="2">
    <citation type="submission" date="2020-09" db="EMBL/GenBank/DDBJ databases">
        <authorList>
            <person name="Sun Q."/>
            <person name="Zhou Y."/>
        </authorList>
    </citation>
    <scope>NUCLEOTIDE SEQUENCE</scope>
    <source>
        <strain evidence="2">CGMCC 1.15290</strain>
    </source>
</reference>
<evidence type="ECO:0000256" key="1">
    <source>
        <dbReference type="SAM" id="Phobius"/>
    </source>
</evidence>
<organism evidence="2 3">
    <name type="scientific">Filimonas zeae</name>
    <dbReference type="NCBI Taxonomy" id="1737353"/>
    <lineage>
        <taxon>Bacteria</taxon>
        <taxon>Pseudomonadati</taxon>
        <taxon>Bacteroidota</taxon>
        <taxon>Chitinophagia</taxon>
        <taxon>Chitinophagales</taxon>
        <taxon>Chitinophagaceae</taxon>
        <taxon>Filimonas</taxon>
    </lineage>
</organism>
<feature type="transmembrane region" description="Helical" evidence="1">
    <location>
        <begin position="85"/>
        <end position="106"/>
    </location>
</feature>
<accession>A0A917J053</accession>
<dbReference type="EMBL" id="BMIB01000003">
    <property type="protein sequence ID" value="GGH70906.1"/>
    <property type="molecule type" value="Genomic_DNA"/>
</dbReference>
<dbReference type="RefSeq" id="WP_188953568.1">
    <property type="nucleotide sequence ID" value="NZ_BMIB01000003.1"/>
</dbReference>
<comment type="caution">
    <text evidence="2">The sequence shown here is derived from an EMBL/GenBank/DDBJ whole genome shotgun (WGS) entry which is preliminary data.</text>
</comment>
<name>A0A917J053_9BACT</name>
<keyword evidence="1" id="KW-0472">Membrane</keyword>
<proteinExistence type="predicted"/>
<feature type="transmembrane region" description="Helical" evidence="1">
    <location>
        <begin position="56"/>
        <end position="79"/>
    </location>
</feature>